<dbReference type="RefSeq" id="WP_199110312.1">
    <property type="nucleotide sequence ID" value="NZ_JAHWXQ010000003.1"/>
</dbReference>
<dbReference type="PRINTS" id="PR00111">
    <property type="entry name" value="ABHYDROLASE"/>
</dbReference>
<comment type="similarity">
    <text evidence="1">Belongs to the AB hydrolase superfamily.</text>
</comment>
<organism evidence="3 4">
    <name type="scientific">Pontibacter populi</name>
    <dbReference type="NCBI Taxonomy" id="890055"/>
    <lineage>
        <taxon>Bacteria</taxon>
        <taxon>Pseudomonadati</taxon>
        <taxon>Bacteroidota</taxon>
        <taxon>Cytophagia</taxon>
        <taxon>Cytophagales</taxon>
        <taxon>Hymenobacteraceae</taxon>
        <taxon>Pontibacter</taxon>
    </lineage>
</organism>
<keyword evidence="4" id="KW-1185">Reference proteome</keyword>
<dbReference type="Proteomes" id="UP000774935">
    <property type="component" value="Unassembled WGS sequence"/>
</dbReference>
<accession>A0ABS6XF99</accession>
<dbReference type="SUPFAM" id="SSF53474">
    <property type="entry name" value="alpha/beta-Hydrolases"/>
    <property type="match status" value="1"/>
</dbReference>
<evidence type="ECO:0000259" key="2">
    <source>
        <dbReference type="Pfam" id="PF00561"/>
    </source>
</evidence>
<dbReference type="Gene3D" id="3.40.50.1820">
    <property type="entry name" value="alpha/beta hydrolase"/>
    <property type="match status" value="1"/>
</dbReference>
<protein>
    <submittedName>
        <fullName evidence="3">Alpha/beta hydrolase</fullName>
    </submittedName>
</protein>
<dbReference type="Pfam" id="PF00561">
    <property type="entry name" value="Abhydrolase_1"/>
    <property type="match status" value="1"/>
</dbReference>
<dbReference type="PANTHER" id="PTHR43039">
    <property type="entry name" value="ESTERASE-RELATED"/>
    <property type="match status" value="1"/>
</dbReference>
<proteinExistence type="inferred from homology"/>
<gene>
    <name evidence="3" type="ORF">KYK27_12110</name>
</gene>
<name>A0ABS6XF99_9BACT</name>
<evidence type="ECO:0000313" key="4">
    <source>
        <dbReference type="Proteomes" id="UP000774935"/>
    </source>
</evidence>
<feature type="domain" description="AB hydrolase-1" evidence="2">
    <location>
        <begin position="18"/>
        <end position="122"/>
    </location>
</feature>
<dbReference type="GO" id="GO:0016787">
    <property type="term" value="F:hydrolase activity"/>
    <property type="evidence" value="ECO:0007669"/>
    <property type="project" value="UniProtKB-KW"/>
</dbReference>
<evidence type="ECO:0000256" key="1">
    <source>
        <dbReference type="ARBA" id="ARBA00008645"/>
    </source>
</evidence>
<keyword evidence="3" id="KW-0378">Hydrolase</keyword>
<reference evidence="3 4" key="1">
    <citation type="submission" date="2021-07" db="EMBL/GenBank/DDBJ databases">
        <authorList>
            <person name="Kim M.K."/>
        </authorList>
    </citation>
    <scope>NUCLEOTIDE SEQUENCE [LARGE SCALE GENOMIC DNA]</scope>
    <source>
        <strain evidence="3 4">HLY7-15</strain>
    </source>
</reference>
<dbReference type="InterPro" id="IPR000073">
    <property type="entry name" value="AB_hydrolase_1"/>
</dbReference>
<comment type="caution">
    <text evidence="3">The sequence shown here is derived from an EMBL/GenBank/DDBJ whole genome shotgun (WGS) entry which is preliminary data.</text>
</comment>
<evidence type="ECO:0000313" key="3">
    <source>
        <dbReference type="EMBL" id="MBW3365796.1"/>
    </source>
</evidence>
<dbReference type="InterPro" id="IPR029058">
    <property type="entry name" value="AB_hydrolase_fold"/>
</dbReference>
<dbReference type="EMBL" id="JAHWXQ010000003">
    <property type="protein sequence ID" value="MBW3365796.1"/>
    <property type="molecule type" value="Genomic_DNA"/>
</dbReference>
<sequence>MTATQIHNVKVFGNGQQPMLFAHGYGCDQKMWRFITPAFENEYKIVLFDHIGFGASDTSSYTIAKYSSLNSYADDILAICEELDLKDIIYVGHSVSAMIGVLASNKQPERFSKLVLIGPSPCYINDGDYTGGFTEESILGLIKSLESDYLTWAKTMAPVIMGNPDRPELGEELSNSFCSSDIEVAKDFARVTFLSDNRSDLANVTTDTLILQCSEDVIAPEVVGNYVHQHIAGSKFEQMQAIGHCPNLSAPDETIAKIKNFIKN</sequence>